<comment type="pathway">
    <text evidence="3 15">Cofactor biosynthesis; FMN biosynthesis; FMN from riboflavin (ATP route): step 1/1.</text>
</comment>
<evidence type="ECO:0000256" key="6">
    <source>
        <dbReference type="ARBA" id="ARBA00022679"/>
    </source>
</evidence>
<dbReference type="GO" id="GO:0005524">
    <property type="term" value="F:ATP binding"/>
    <property type="evidence" value="ECO:0007669"/>
    <property type="project" value="UniProtKB-UniRule"/>
</dbReference>
<evidence type="ECO:0000256" key="5">
    <source>
        <dbReference type="ARBA" id="ARBA00022643"/>
    </source>
</evidence>
<dbReference type="GO" id="GO:0006747">
    <property type="term" value="P:FAD biosynthetic process"/>
    <property type="evidence" value="ECO:0007669"/>
    <property type="project" value="UniProtKB-UniRule"/>
</dbReference>
<keyword evidence="4 15" id="KW-0285">Flavoprotein</keyword>
<keyword evidence="10 15" id="KW-0274">FAD</keyword>
<evidence type="ECO:0000256" key="10">
    <source>
        <dbReference type="ARBA" id="ARBA00022827"/>
    </source>
</evidence>
<keyword evidence="9 15" id="KW-0418">Kinase</keyword>
<dbReference type="PANTHER" id="PTHR22749:SF6">
    <property type="entry name" value="RIBOFLAVIN KINASE"/>
    <property type="match status" value="1"/>
</dbReference>
<dbReference type="InterPro" id="IPR023465">
    <property type="entry name" value="Riboflavin_kinase_dom_sf"/>
</dbReference>
<dbReference type="Pfam" id="PF01687">
    <property type="entry name" value="Flavokinase"/>
    <property type="match status" value="1"/>
</dbReference>
<evidence type="ECO:0000313" key="17">
    <source>
        <dbReference type="EMBL" id="NKF23177.1"/>
    </source>
</evidence>
<evidence type="ECO:0000256" key="11">
    <source>
        <dbReference type="ARBA" id="ARBA00022840"/>
    </source>
</evidence>
<dbReference type="Proteomes" id="UP000653472">
    <property type="component" value="Unassembled WGS sequence"/>
</dbReference>
<dbReference type="InterPro" id="IPR023468">
    <property type="entry name" value="Riboflavin_kinase"/>
</dbReference>
<dbReference type="PIRSF" id="PIRSF004491">
    <property type="entry name" value="FAD_Synth"/>
    <property type="match status" value="1"/>
</dbReference>
<dbReference type="InterPro" id="IPR002606">
    <property type="entry name" value="Riboflavin_kinase_bac"/>
</dbReference>
<accession>A0A969W9L2</accession>
<evidence type="ECO:0000256" key="8">
    <source>
        <dbReference type="ARBA" id="ARBA00022741"/>
    </source>
</evidence>
<keyword evidence="18" id="KW-1185">Reference proteome</keyword>
<evidence type="ECO:0000256" key="9">
    <source>
        <dbReference type="ARBA" id="ARBA00022777"/>
    </source>
</evidence>
<dbReference type="NCBIfam" id="TIGR00083">
    <property type="entry name" value="ribF"/>
    <property type="match status" value="1"/>
</dbReference>
<name>A0A969W9L2_9GAMM</name>
<dbReference type="InterPro" id="IPR014729">
    <property type="entry name" value="Rossmann-like_a/b/a_fold"/>
</dbReference>
<dbReference type="EC" id="2.7.7.2" evidence="15"/>
<sequence length="313" mass="34686">MRVVRGLHNLPRDWRGCALTIGNFDGVHRGHQALIARAREHARRLGLPLTVMCFEPTPREYFAPQTAPLRVSNLRTKLADFADAGVDAVVIQRFAPPFCALDGHAFIAEALHERLQARAIVVGDDFSFGARRSGDMALLRAEAPRYGYVVEAVDSVLADGLRCSSTALREALALPDFAQAAQILGRSYRIVGRVQRGLQLGRTLDMPTANVNFRRQPVLRLGIYAVVARIDGSDREWPGVAALGVRPTLGLTRCLLETHFFDPPGDLYGKTVSVEFRRYQRAEERFETLEALQAQMHRDKADAMAFLGVAPDN</sequence>
<dbReference type="NCBIfam" id="TIGR00125">
    <property type="entry name" value="cyt_tran_rel"/>
    <property type="match status" value="1"/>
</dbReference>
<keyword evidence="6 15" id="KW-0808">Transferase</keyword>
<dbReference type="FunFam" id="3.40.50.620:FF:000021">
    <property type="entry name" value="Riboflavin biosynthesis protein"/>
    <property type="match status" value="1"/>
</dbReference>
<keyword evidence="7 15" id="KW-0548">Nucleotidyltransferase</keyword>
<keyword evidence="12" id="KW-0511">Multifunctional enzyme</keyword>
<comment type="catalytic activity">
    <reaction evidence="14 15">
        <text>FMN + ATP + H(+) = FAD + diphosphate</text>
        <dbReference type="Rhea" id="RHEA:17237"/>
        <dbReference type="ChEBI" id="CHEBI:15378"/>
        <dbReference type="ChEBI" id="CHEBI:30616"/>
        <dbReference type="ChEBI" id="CHEBI:33019"/>
        <dbReference type="ChEBI" id="CHEBI:57692"/>
        <dbReference type="ChEBI" id="CHEBI:58210"/>
        <dbReference type="EC" id="2.7.7.2"/>
    </reaction>
</comment>
<dbReference type="PANTHER" id="PTHR22749">
    <property type="entry name" value="RIBOFLAVIN KINASE/FMN ADENYLYLTRANSFERASE"/>
    <property type="match status" value="1"/>
</dbReference>
<keyword evidence="8 15" id="KW-0547">Nucleotide-binding</keyword>
<dbReference type="GO" id="GO:0009398">
    <property type="term" value="P:FMN biosynthetic process"/>
    <property type="evidence" value="ECO:0007669"/>
    <property type="project" value="UniProtKB-UniRule"/>
</dbReference>
<comment type="similarity">
    <text evidence="15">Belongs to the ribF family.</text>
</comment>
<comment type="function">
    <text evidence="1">Catalyzes the phosphorylation of riboflavin to FMN followed by the adenylation of FMN to FAD.</text>
</comment>
<dbReference type="Gene3D" id="2.40.30.30">
    <property type="entry name" value="Riboflavin kinase-like"/>
    <property type="match status" value="1"/>
</dbReference>
<dbReference type="GO" id="GO:0009231">
    <property type="term" value="P:riboflavin biosynthetic process"/>
    <property type="evidence" value="ECO:0007669"/>
    <property type="project" value="InterPro"/>
</dbReference>
<evidence type="ECO:0000313" key="18">
    <source>
        <dbReference type="Proteomes" id="UP000653472"/>
    </source>
</evidence>
<reference evidence="17" key="1">
    <citation type="submission" date="2020-03" db="EMBL/GenBank/DDBJ databases">
        <title>Solimonas marina sp. nov., isolated from deep seawater of the Pacific Ocean.</title>
        <authorList>
            <person name="Liu X."/>
            <person name="Lai Q."/>
            <person name="Sun F."/>
            <person name="Gai Y."/>
            <person name="Li G."/>
            <person name="Shao Z."/>
        </authorList>
    </citation>
    <scope>NUCLEOTIDE SEQUENCE</scope>
    <source>
        <strain evidence="17">C16B3</strain>
    </source>
</reference>
<comment type="caution">
    <text evidence="17">The sequence shown here is derived from an EMBL/GenBank/DDBJ whole genome shotgun (WGS) entry which is preliminary data.</text>
</comment>
<proteinExistence type="inferred from homology"/>
<evidence type="ECO:0000256" key="2">
    <source>
        <dbReference type="ARBA" id="ARBA00004726"/>
    </source>
</evidence>
<dbReference type="SUPFAM" id="SSF52374">
    <property type="entry name" value="Nucleotidylyl transferase"/>
    <property type="match status" value="1"/>
</dbReference>
<dbReference type="CDD" id="cd02064">
    <property type="entry name" value="FAD_synthetase_N"/>
    <property type="match status" value="1"/>
</dbReference>
<dbReference type="NCBIfam" id="NF004163">
    <property type="entry name" value="PRK05627.1-6"/>
    <property type="match status" value="1"/>
</dbReference>
<dbReference type="Gene3D" id="3.40.50.620">
    <property type="entry name" value="HUPs"/>
    <property type="match status" value="1"/>
</dbReference>
<dbReference type="EMBL" id="JAAVXB010000006">
    <property type="protein sequence ID" value="NKF23177.1"/>
    <property type="molecule type" value="Genomic_DNA"/>
</dbReference>
<evidence type="ECO:0000256" key="13">
    <source>
        <dbReference type="ARBA" id="ARBA00047880"/>
    </source>
</evidence>
<evidence type="ECO:0000256" key="4">
    <source>
        <dbReference type="ARBA" id="ARBA00022630"/>
    </source>
</evidence>
<dbReference type="NCBIfam" id="NF004159">
    <property type="entry name" value="PRK05627.1-2"/>
    <property type="match status" value="1"/>
</dbReference>
<evidence type="ECO:0000256" key="3">
    <source>
        <dbReference type="ARBA" id="ARBA00005201"/>
    </source>
</evidence>
<dbReference type="InterPro" id="IPR004821">
    <property type="entry name" value="Cyt_trans-like"/>
</dbReference>
<evidence type="ECO:0000256" key="1">
    <source>
        <dbReference type="ARBA" id="ARBA00002121"/>
    </source>
</evidence>
<gene>
    <name evidence="17" type="ORF">G7Y82_12695</name>
</gene>
<keyword evidence="5 15" id="KW-0288">FMN</keyword>
<evidence type="ECO:0000259" key="16">
    <source>
        <dbReference type="SMART" id="SM00904"/>
    </source>
</evidence>
<dbReference type="RefSeq" id="WP_168148494.1">
    <property type="nucleotide sequence ID" value="NZ_JAAVXB010000006.1"/>
</dbReference>
<evidence type="ECO:0000256" key="7">
    <source>
        <dbReference type="ARBA" id="ARBA00022695"/>
    </source>
</evidence>
<dbReference type="InterPro" id="IPR015865">
    <property type="entry name" value="Riboflavin_kinase_bac/euk"/>
</dbReference>
<dbReference type="SUPFAM" id="SSF82114">
    <property type="entry name" value="Riboflavin kinase-like"/>
    <property type="match status" value="1"/>
</dbReference>
<protein>
    <recommendedName>
        <fullName evidence="15">Riboflavin biosynthesis protein</fullName>
    </recommendedName>
    <domain>
        <recommendedName>
            <fullName evidence="15">Riboflavin kinase</fullName>
            <ecNumber evidence="15">2.7.1.26</ecNumber>
        </recommendedName>
        <alternativeName>
            <fullName evidence="15">Flavokinase</fullName>
        </alternativeName>
    </domain>
    <domain>
        <recommendedName>
            <fullName evidence="15">FMN adenylyltransferase</fullName>
            <ecNumber evidence="15">2.7.7.2</ecNumber>
        </recommendedName>
        <alternativeName>
            <fullName evidence="15">FAD pyrophosphorylase</fullName>
        </alternativeName>
        <alternativeName>
            <fullName evidence="15">FAD synthase</fullName>
        </alternativeName>
    </domain>
</protein>
<evidence type="ECO:0000256" key="15">
    <source>
        <dbReference type="PIRNR" id="PIRNR004491"/>
    </source>
</evidence>
<dbReference type="InterPro" id="IPR015864">
    <property type="entry name" value="FAD_synthase"/>
</dbReference>
<keyword evidence="11 15" id="KW-0067">ATP-binding</keyword>
<dbReference type="GO" id="GO:0003919">
    <property type="term" value="F:FMN adenylyltransferase activity"/>
    <property type="evidence" value="ECO:0007669"/>
    <property type="project" value="UniProtKB-UniRule"/>
</dbReference>
<comment type="pathway">
    <text evidence="2 15">Cofactor biosynthesis; FAD biosynthesis; FAD from FMN: step 1/1.</text>
</comment>
<feature type="domain" description="Riboflavin kinase" evidence="16">
    <location>
        <begin position="183"/>
        <end position="308"/>
    </location>
</feature>
<dbReference type="EC" id="2.7.1.26" evidence="15"/>
<evidence type="ECO:0000256" key="14">
    <source>
        <dbReference type="ARBA" id="ARBA00049494"/>
    </source>
</evidence>
<evidence type="ECO:0000256" key="12">
    <source>
        <dbReference type="ARBA" id="ARBA00023268"/>
    </source>
</evidence>
<dbReference type="AlphaFoldDB" id="A0A969W9L2"/>
<dbReference type="GO" id="GO:0008531">
    <property type="term" value="F:riboflavin kinase activity"/>
    <property type="evidence" value="ECO:0007669"/>
    <property type="project" value="UniProtKB-UniRule"/>
</dbReference>
<dbReference type="SMART" id="SM00904">
    <property type="entry name" value="Flavokinase"/>
    <property type="match status" value="1"/>
</dbReference>
<comment type="catalytic activity">
    <reaction evidence="13 15">
        <text>riboflavin + ATP = FMN + ADP + H(+)</text>
        <dbReference type="Rhea" id="RHEA:14357"/>
        <dbReference type="ChEBI" id="CHEBI:15378"/>
        <dbReference type="ChEBI" id="CHEBI:30616"/>
        <dbReference type="ChEBI" id="CHEBI:57986"/>
        <dbReference type="ChEBI" id="CHEBI:58210"/>
        <dbReference type="ChEBI" id="CHEBI:456216"/>
        <dbReference type="EC" id="2.7.1.26"/>
    </reaction>
</comment>
<organism evidence="17 18">
    <name type="scientific">Solimonas marina</name>
    <dbReference type="NCBI Taxonomy" id="2714601"/>
    <lineage>
        <taxon>Bacteria</taxon>
        <taxon>Pseudomonadati</taxon>
        <taxon>Pseudomonadota</taxon>
        <taxon>Gammaproteobacteria</taxon>
        <taxon>Nevskiales</taxon>
        <taxon>Nevskiaceae</taxon>
        <taxon>Solimonas</taxon>
    </lineage>
</organism>
<dbReference type="Pfam" id="PF06574">
    <property type="entry name" value="FAD_syn"/>
    <property type="match status" value="1"/>
</dbReference>